<comment type="caution">
    <text evidence="2">The sequence shown here is derived from an EMBL/GenBank/DDBJ whole genome shotgun (WGS) entry which is preliminary data.</text>
</comment>
<keyword evidence="1" id="KW-0472">Membrane</keyword>
<dbReference type="Proteomes" id="UP000430519">
    <property type="component" value="Unassembled WGS sequence"/>
</dbReference>
<feature type="transmembrane region" description="Helical" evidence="1">
    <location>
        <begin position="49"/>
        <end position="68"/>
    </location>
</feature>
<protein>
    <submittedName>
        <fullName evidence="2">Uncharacterized protein</fullName>
    </submittedName>
</protein>
<keyword evidence="3" id="KW-1185">Reference proteome</keyword>
<evidence type="ECO:0000313" key="3">
    <source>
        <dbReference type="Proteomes" id="UP000430519"/>
    </source>
</evidence>
<dbReference type="EMBL" id="WVHK01000007">
    <property type="protein sequence ID" value="MXV18679.1"/>
    <property type="molecule type" value="Genomic_DNA"/>
</dbReference>
<keyword evidence="1" id="KW-1133">Transmembrane helix</keyword>
<sequence>MTPTLSLALAVRVMVEAVVTLPALLLTLTVGAVVSVLPLSQVPPTFHRLGVSLGFQLVPAYAVCVWMAV</sequence>
<evidence type="ECO:0000256" key="1">
    <source>
        <dbReference type="SAM" id="Phobius"/>
    </source>
</evidence>
<name>A0A6I4Y8I5_9DEIO</name>
<keyword evidence="1" id="KW-0812">Transmembrane</keyword>
<gene>
    <name evidence="2" type="ORF">GLX28_03375</name>
</gene>
<accession>A0A6I4Y8I5</accession>
<organism evidence="2 3">
    <name type="scientific">Deinococcus xianganensis</name>
    <dbReference type="NCBI Taxonomy" id="1507289"/>
    <lineage>
        <taxon>Bacteria</taxon>
        <taxon>Thermotogati</taxon>
        <taxon>Deinococcota</taxon>
        <taxon>Deinococci</taxon>
        <taxon>Deinococcales</taxon>
        <taxon>Deinococcaceae</taxon>
        <taxon>Deinococcus</taxon>
    </lineage>
</organism>
<proteinExistence type="predicted"/>
<evidence type="ECO:0000313" key="2">
    <source>
        <dbReference type="EMBL" id="MXV18679.1"/>
    </source>
</evidence>
<reference evidence="2 3" key="1">
    <citation type="submission" date="2019-11" db="EMBL/GenBank/DDBJ databases">
        <title>Genome sequence of Deinococcus xianganensis Y35, AI-2 producing algicidal bacterium, isolated from lake water.</title>
        <authorList>
            <person name="Li Y."/>
        </authorList>
    </citation>
    <scope>NUCLEOTIDE SEQUENCE [LARGE SCALE GENOMIC DNA]</scope>
    <source>
        <strain evidence="2 3">Y35</strain>
    </source>
</reference>
<dbReference type="AlphaFoldDB" id="A0A6I4Y8I5"/>
<feature type="transmembrane region" description="Helical" evidence="1">
    <location>
        <begin position="13"/>
        <end position="37"/>
    </location>
</feature>